<evidence type="ECO:0000259" key="3">
    <source>
        <dbReference type="PROSITE" id="PS51186"/>
    </source>
</evidence>
<dbReference type="InterPro" id="IPR016181">
    <property type="entry name" value="Acyl_CoA_acyltransferase"/>
</dbReference>
<evidence type="ECO:0000256" key="1">
    <source>
        <dbReference type="ARBA" id="ARBA00022679"/>
    </source>
</evidence>
<evidence type="ECO:0000313" key="5">
    <source>
        <dbReference type="Proteomes" id="UP001164305"/>
    </source>
</evidence>
<protein>
    <submittedName>
        <fullName evidence="4">GNAT family N-acetyltransferase</fullName>
        <ecNumber evidence="4">2.3.1.-</ecNumber>
    </submittedName>
</protein>
<dbReference type="EMBL" id="CP107020">
    <property type="protein sequence ID" value="UYG17242.1"/>
    <property type="molecule type" value="Genomic_DNA"/>
</dbReference>
<gene>
    <name evidence="4" type="ORF">BRM3_02045</name>
</gene>
<dbReference type="Gene3D" id="3.40.630.30">
    <property type="match status" value="1"/>
</dbReference>
<dbReference type="CDD" id="cd04301">
    <property type="entry name" value="NAT_SF"/>
    <property type="match status" value="1"/>
</dbReference>
<reference evidence="4" key="1">
    <citation type="submission" date="2022-10" db="EMBL/GenBank/DDBJ databases">
        <title>Whole-Genome Sequencing of Brachybacterium huguangmaarense BRM-3, Isolated from Betula schmidtii.</title>
        <authorList>
            <person name="Haam D."/>
        </authorList>
    </citation>
    <scope>NUCLEOTIDE SEQUENCE</scope>
    <source>
        <strain evidence="4">BRM-3</strain>
    </source>
</reference>
<organism evidence="4 5">
    <name type="scientific">Brachybacterium huguangmaarense</name>
    <dbReference type="NCBI Taxonomy" id="1652028"/>
    <lineage>
        <taxon>Bacteria</taxon>
        <taxon>Bacillati</taxon>
        <taxon>Actinomycetota</taxon>
        <taxon>Actinomycetes</taxon>
        <taxon>Micrococcales</taxon>
        <taxon>Dermabacteraceae</taxon>
        <taxon>Brachybacterium</taxon>
    </lineage>
</organism>
<keyword evidence="5" id="KW-1185">Reference proteome</keyword>
<dbReference type="EC" id="2.3.1.-" evidence="4"/>
<dbReference type="PANTHER" id="PTHR43877">
    <property type="entry name" value="AMINOALKYLPHOSPHONATE N-ACETYLTRANSFERASE-RELATED-RELATED"/>
    <property type="match status" value="1"/>
</dbReference>
<name>A0ABY6G203_9MICO</name>
<keyword evidence="2 4" id="KW-0012">Acyltransferase</keyword>
<proteinExistence type="predicted"/>
<dbReference type="RefSeq" id="WP_263594451.1">
    <property type="nucleotide sequence ID" value="NZ_CP107020.1"/>
</dbReference>
<evidence type="ECO:0000313" key="4">
    <source>
        <dbReference type="EMBL" id="UYG17242.1"/>
    </source>
</evidence>
<dbReference type="PROSITE" id="PS51186">
    <property type="entry name" value="GNAT"/>
    <property type="match status" value="1"/>
</dbReference>
<dbReference type="InterPro" id="IPR000182">
    <property type="entry name" value="GNAT_dom"/>
</dbReference>
<dbReference type="PANTHER" id="PTHR43877:SF1">
    <property type="entry name" value="ACETYLTRANSFERASE"/>
    <property type="match status" value="1"/>
</dbReference>
<dbReference type="Proteomes" id="UP001164305">
    <property type="component" value="Chromosome"/>
</dbReference>
<dbReference type="GO" id="GO:0016746">
    <property type="term" value="F:acyltransferase activity"/>
    <property type="evidence" value="ECO:0007669"/>
    <property type="project" value="UniProtKB-KW"/>
</dbReference>
<dbReference type="SUPFAM" id="SSF55729">
    <property type="entry name" value="Acyl-CoA N-acyltransferases (Nat)"/>
    <property type="match status" value="1"/>
</dbReference>
<sequence length="186" mass="19812">MNEGARIREATPADAASMVEVIEAAYRGDGGWTTESHLVAGARTSVADVEQYIADTEHVVLVAEAPASSDDHAAASAGTPARAARIIGCCYVRLPQGDDLAEFGLFAVDPRIQGGGIGSRLLEAAETRVRAAGAEQLMIQVLQTRPELRAWYERRRFVPTGTVLPFPGVGLRVEGLGMDELVKRLA</sequence>
<evidence type="ECO:0000256" key="2">
    <source>
        <dbReference type="ARBA" id="ARBA00023315"/>
    </source>
</evidence>
<keyword evidence="1 4" id="KW-0808">Transferase</keyword>
<dbReference type="Pfam" id="PF00583">
    <property type="entry name" value="Acetyltransf_1"/>
    <property type="match status" value="1"/>
</dbReference>
<feature type="domain" description="N-acetyltransferase" evidence="3">
    <location>
        <begin position="5"/>
        <end position="186"/>
    </location>
</feature>
<accession>A0ABY6G203</accession>
<dbReference type="InterPro" id="IPR050832">
    <property type="entry name" value="Bact_Acetyltransf"/>
</dbReference>